<keyword evidence="5 7" id="KW-0862">Zinc</keyword>
<dbReference type="Proteomes" id="UP001342314">
    <property type="component" value="Unassembled WGS sequence"/>
</dbReference>
<dbReference type="GO" id="GO:0046872">
    <property type="term" value="F:metal ion binding"/>
    <property type="evidence" value="ECO:0007669"/>
    <property type="project" value="UniProtKB-KW"/>
</dbReference>
<evidence type="ECO:0000259" key="12">
    <source>
        <dbReference type="PROSITE" id="PS51321"/>
    </source>
</evidence>
<dbReference type="Gene3D" id="2.10.110.10">
    <property type="entry name" value="Cysteine Rich Protein"/>
    <property type="match status" value="3"/>
</dbReference>
<dbReference type="Gene3D" id="3.40.50.150">
    <property type="entry name" value="Vaccinia Virus protein VP39"/>
    <property type="match status" value="1"/>
</dbReference>
<feature type="domain" description="LIM zinc-binding" evidence="10">
    <location>
        <begin position="973"/>
        <end position="1034"/>
    </location>
</feature>
<dbReference type="SMART" id="SM00509">
    <property type="entry name" value="TFS2N"/>
    <property type="match status" value="1"/>
</dbReference>
<dbReference type="Gene3D" id="1.10.472.30">
    <property type="entry name" value="Transcription elongation factor S-II, central domain"/>
    <property type="match status" value="1"/>
</dbReference>
<gene>
    <name evidence="13" type="ORF">Rhopal_005008-T1</name>
</gene>
<feature type="domain" description="TFIIS central" evidence="12">
    <location>
        <begin position="213"/>
        <end position="337"/>
    </location>
</feature>
<evidence type="ECO:0000256" key="7">
    <source>
        <dbReference type="PROSITE-ProRule" id="PRU00125"/>
    </source>
</evidence>
<dbReference type="PROSITE" id="PS51319">
    <property type="entry name" value="TFIIS_N"/>
    <property type="match status" value="1"/>
</dbReference>
<dbReference type="GO" id="GO:0005634">
    <property type="term" value="C:nucleus"/>
    <property type="evidence" value="ECO:0007669"/>
    <property type="project" value="UniProtKB-SubCell"/>
</dbReference>
<feature type="domain" description="TFIIS N-terminal" evidence="11">
    <location>
        <begin position="5"/>
        <end position="83"/>
    </location>
</feature>
<dbReference type="SMART" id="SM00510">
    <property type="entry name" value="TFS2M"/>
    <property type="match status" value="1"/>
</dbReference>
<evidence type="ECO:0000256" key="9">
    <source>
        <dbReference type="SAM" id="MobiDB-lite"/>
    </source>
</evidence>
<comment type="subcellular location">
    <subcellularLocation>
        <location evidence="1 8">Nucleus</location>
    </subcellularLocation>
</comment>
<dbReference type="GO" id="GO:0006351">
    <property type="term" value="P:DNA-templated transcription"/>
    <property type="evidence" value="ECO:0007669"/>
    <property type="project" value="InterPro"/>
</dbReference>
<evidence type="ECO:0000256" key="2">
    <source>
        <dbReference type="ARBA" id="ARBA00022603"/>
    </source>
</evidence>
<dbReference type="PANTHER" id="PTHR13090:SF1">
    <property type="entry name" value="ARGININE-HYDROXYLASE NDUFAF5, MITOCHONDRIAL"/>
    <property type="match status" value="1"/>
</dbReference>
<dbReference type="PROSITE" id="PS51321">
    <property type="entry name" value="TFIIS_CENTRAL"/>
    <property type="match status" value="1"/>
</dbReference>
<dbReference type="SUPFAM" id="SSF46942">
    <property type="entry name" value="Elongation factor TFIIS domain 2"/>
    <property type="match status" value="1"/>
</dbReference>
<dbReference type="InterPro" id="IPR050602">
    <property type="entry name" value="Malonyl-ACP_OMT"/>
</dbReference>
<dbReference type="GO" id="GO:0008168">
    <property type="term" value="F:methyltransferase activity"/>
    <property type="evidence" value="ECO:0007669"/>
    <property type="project" value="UniProtKB-KW"/>
</dbReference>
<sequence length="1322" mass="142185">MVSSDVVKGLRQQLAAANKAMNAQTCVDILMRLENEVEPTHELLKETKIGHTVNNIKEQACTRDVGTLAASLVAKWKAVVASSTGNSVAKSPPLPPSPVSPTDSTFPSTSRTSSSSSVTKGKGRLLAPTPASPPGGGPSPRLKVVTRPAASAATKRPRPPSASPSPDSEESLPPPPSKVPKRAEPARTHKTDQIDVKSAFVKEHGSDKAVDKQRMACCEALYDALACDSTAAKAVLLHKAVDLELCVWTKCPPDQDDERFVIGTSQAYKAKLRSLVANLKRPQHKTYRERLVSGELEVGVVVDMSSEDFCSDEQKALNEKARQTSLQSAQISSSSVAEDLREKAMWRPGGSYVSRSPKSTSPASDALKICSHAPAPASPTLGIPSRTLVPPARPASPSKLVQSFLHQDDGADELHSVFGSVLSPEDQWGCAACQAKFRQEETIYPHPEAKKDAKLAELFFCRQCFAERFRKGNCKKCKYAVLADTPFVKHGENLWHEDPSTSPVIDFSGNPSCEACFDAEAYKTRGIPPSPHLSQSEFLKKPVSVLPAPSKYGRPSLMAGPPSTRSSVWSVKSTNLPGARGLGILNDPVVDSSKPKPTRLQLERDKLPIAPSLNELGERLRRAGLADSPRSASPTKSTAAAPAPASPTKTAHGPLPQTPARVPLSLSTLGTPWSSRPSSPTKPSLPLSTRAVLPPTQPAVCPSPLRPLPSPVQRSAQVKRPVSPAKTASPAPVTIEAAADANDSETCPICMRPLGYGEFVELPKTGRIMHRECFRCGGCEQDLGAGKHVEAEGKWWHQQCAPVPTRYRTILTSLADPPSPSAEDSPSHDERPPLTSELSGSDSSCHGCGLGLGYGKSVTVPRSGHSFHQRCFTCAACSGTFGEEKGARGFVESGGLPYHEKCAPPPASPSPQIRSSPFFAADAASLTTSRSTRLPSAPTFPPQHIPPSPSQAPVEPTIFARRPRPPAGLGGLLICAGCSVRATEKETVVGPKGRRFHAKCLVCRECKRALDSECRVADDGALRCEACRTTVNRSSYRTNSAVRSYAVPSFAPSSASPFAVFDRDLKRAQRDRAARHVERSRLTDYVKDDVAQSMVDRLLDIKRRYPLVLDVGSGPGYLAKHLDQDITQKVIMVDSSKEMLYRDEDIETEGTLVQIKRTLRPDGVFIGSMLGGDTLFELRTSLQLAELEREGGISPRISPMTDSQSVTSLLNRAGFALSTVDVDEIQIAYPSIHELIDDLRWMGEGNAVVNRRRRLSPETLLAAGEIYKELHGLEDGSIPATFQIMHMIGWKPDPSQPKPAARGSGTTNLADVIGEEGAKPLE</sequence>
<dbReference type="InterPro" id="IPR036575">
    <property type="entry name" value="TFIIS_cen_dom_sf"/>
</dbReference>
<dbReference type="GO" id="GO:0030695">
    <property type="term" value="F:GTPase regulator activity"/>
    <property type="evidence" value="ECO:0007669"/>
    <property type="project" value="UniProtKB-ARBA"/>
</dbReference>
<keyword evidence="3" id="KW-0808">Transferase</keyword>
<evidence type="ECO:0000313" key="13">
    <source>
        <dbReference type="EMBL" id="GJN91980.1"/>
    </source>
</evidence>
<evidence type="ECO:0000256" key="5">
    <source>
        <dbReference type="ARBA" id="ARBA00022833"/>
    </source>
</evidence>
<reference evidence="13 14" key="1">
    <citation type="submission" date="2021-12" db="EMBL/GenBank/DDBJ databases">
        <title>High titer production of polyol ester of fatty acids by Rhodotorula paludigena BS15 towards product separation-free biomass refinery.</title>
        <authorList>
            <person name="Mano J."/>
            <person name="Ono H."/>
            <person name="Tanaka T."/>
            <person name="Naito K."/>
            <person name="Sushida H."/>
            <person name="Ike M."/>
            <person name="Tokuyasu K."/>
            <person name="Kitaoka M."/>
        </authorList>
    </citation>
    <scope>NUCLEOTIDE SEQUENCE [LARGE SCALE GENOMIC DNA]</scope>
    <source>
        <strain evidence="13 14">BS15</strain>
    </source>
</reference>
<feature type="compositionally biased region" description="Low complexity" evidence="9">
    <location>
        <begin position="631"/>
        <end position="651"/>
    </location>
</feature>
<organism evidence="13 14">
    <name type="scientific">Rhodotorula paludigena</name>
    <dbReference type="NCBI Taxonomy" id="86838"/>
    <lineage>
        <taxon>Eukaryota</taxon>
        <taxon>Fungi</taxon>
        <taxon>Dikarya</taxon>
        <taxon>Basidiomycota</taxon>
        <taxon>Pucciniomycotina</taxon>
        <taxon>Microbotryomycetes</taxon>
        <taxon>Sporidiobolales</taxon>
        <taxon>Sporidiobolaceae</taxon>
        <taxon>Rhodotorula</taxon>
    </lineage>
</organism>
<proteinExistence type="predicted"/>
<dbReference type="CDD" id="cd08368">
    <property type="entry name" value="LIM"/>
    <property type="match status" value="1"/>
</dbReference>
<evidence type="ECO:0000259" key="10">
    <source>
        <dbReference type="PROSITE" id="PS50023"/>
    </source>
</evidence>
<feature type="region of interest" description="Disordered" evidence="9">
    <location>
        <begin position="83"/>
        <end position="199"/>
    </location>
</feature>
<keyword evidence="14" id="KW-1185">Reference proteome</keyword>
<feature type="compositionally biased region" description="Low complexity" evidence="9">
    <location>
        <begin position="674"/>
        <end position="690"/>
    </location>
</feature>
<feature type="domain" description="LIM zinc-binding" evidence="10">
    <location>
        <begin position="745"/>
        <end position="807"/>
    </location>
</feature>
<dbReference type="PROSITE" id="PS50023">
    <property type="entry name" value="LIM_DOMAIN_2"/>
    <property type="match status" value="3"/>
</dbReference>
<dbReference type="PROSITE" id="PS00478">
    <property type="entry name" value="LIM_DOMAIN_1"/>
    <property type="match status" value="2"/>
</dbReference>
<dbReference type="InterPro" id="IPR003617">
    <property type="entry name" value="TFIIS/CRSP70_N_sub"/>
</dbReference>
<feature type="region of interest" description="Disordered" evidence="9">
    <location>
        <begin position="813"/>
        <end position="842"/>
    </location>
</feature>
<evidence type="ECO:0000259" key="11">
    <source>
        <dbReference type="PROSITE" id="PS51319"/>
    </source>
</evidence>
<keyword evidence="4 7" id="KW-0479">Metal-binding</keyword>
<evidence type="ECO:0000256" key="3">
    <source>
        <dbReference type="ARBA" id="ARBA00022679"/>
    </source>
</evidence>
<feature type="compositionally biased region" description="Basic and acidic residues" evidence="9">
    <location>
        <begin position="181"/>
        <end position="199"/>
    </location>
</feature>
<dbReference type="PANTHER" id="PTHR13090">
    <property type="entry name" value="ARGININE-HYDROXYLASE NDUFAF5, MITOCHONDRIAL"/>
    <property type="match status" value="1"/>
</dbReference>
<dbReference type="Pfam" id="PF07500">
    <property type="entry name" value="TFIIS_M"/>
    <property type="match status" value="1"/>
</dbReference>
<feature type="compositionally biased region" description="Low complexity" evidence="9">
    <location>
        <begin position="100"/>
        <end position="119"/>
    </location>
</feature>
<protein>
    <submittedName>
        <fullName evidence="13">Uncharacterized protein</fullName>
    </submittedName>
</protein>
<accession>A0AAV5GR43</accession>
<dbReference type="GO" id="GO:0032981">
    <property type="term" value="P:mitochondrial respiratory chain complex I assembly"/>
    <property type="evidence" value="ECO:0007669"/>
    <property type="project" value="TreeGrafter"/>
</dbReference>
<evidence type="ECO:0000256" key="6">
    <source>
        <dbReference type="ARBA" id="ARBA00023242"/>
    </source>
</evidence>
<feature type="compositionally biased region" description="Pro residues" evidence="9">
    <location>
        <begin position="938"/>
        <end position="950"/>
    </location>
</feature>
<dbReference type="InterPro" id="IPR001781">
    <property type="entry name" value="Znf_LIM"/>
</dbReference>
<evidence type="ECO:0000313" key="14">
    <source>
        <dbReference type="Proteomes" id="UP001342314"/>
    </source>
</evidence>
<dbReference type="Pfam" id="PF08711">
    <property type="entry name" value="Med26"/>
    <property type="match status" value="1"/>
</dbReference>
<dbReference type="InterPro" id="IPR017923">
    <property type="entry name" value="TFIIS_N"/>
</dbReference>
<feature type="region of interest" description="Disordered" evidence="9">
    <location>
        <begin position="580"/>
        <end position="730"/>
    </location>
</feature>
<name>A0AAV5GR43_9BASI</name>
<evidence type="ECO:0000256" key="1">
    <source>
        <dbReference type="ARBA" id="ARBA00004123"/>
    </source>
</evidence>
<dbReference type="GO" id="GO:0032259">
    <property type="term" value="P:methylation"/>
    <property type="evidence" value="ECO:0007669"/>
    <property type="project" value="UniProtKB-KW"/>
</dbReference>
<dbReference type="Pfam" id="PF00412">
    <property type="entry name" value="LIM"/>
    <property type="match status" value="1"/>
</dbReference>
<dbReference type="Gene3D" id="1.20.930.10">
    <property type="entry name" value="Conserved domain common to transcription factors TFIIS, elongin A, CRSP70"/>
    <property type="match status" value="1"/>
</dbReference>
<dbReference type="SMART" id="SM00132">
    <property type="entry name" value="LIM"/>
    <property type="match status" value="3"/>
</dbReference>
<feature type="region of interest" description="Disordered" evidence="9">
    <location>
        <begin position="931"/>
        <end position="952"/>
    </location>
</feature>
<dbReference type="EMBL" id="BQKY01000010">
    <property type="protein sequence ID" value="GJN91980.1"/>
    <property type="molecule type" value="Genomic_DNA"/>
</dbReference>
<dbReference type="InterPro" id="IPR035441">
    <property type="entry name" value="TFIIS/LEDGF_dom_sf"/>
</dbReference>
<dbReference type="InterPro" id="IPR003618">
    <property type="entry name" value="TFIIS_cen_dom"/>
</dbReference>
<evidence type="ECO:0000256" key="8">
    <source>
        <dbReference type="PROSITE-ProRule" id="PRU00649"/>
    </source>
</evidence>
<dbReference type="SUPFAM" id="SSF47676">
    <property type="entry name" value="Conserved domain common to transcription factors TFIIS, elongin A, CRSP70"/>
    <property type="match status" value="1"/>
</dbReference>
<feature type="domain" description="LIM zinc-binding" evidence="10">
    <location>
        <begin position="843"/>
        <end position="909"/>
    </location>
</feature>
<feature type="region of interest" description="Disordered" evidence="9">
    <location>
        <begin position="1293"/>
        <end position="1322"/>
    </location>
</feature>
<dbReference type="SUPFAM" id="SSF53335">
    <property type="entry name" value="S-adenosyl-L-methionine-dependent methyltransferases"/>
    <property type="match status" value="1"/>
</dbReference>
<keyword evidence="7" id="KW-0440">LIM domain</keyword>
<dbReference type="GO" id="GO:0005739">
    <property type="term" value="C:mitochondrion"/>
    <property type="evidence" value="ECO:0007669"/>
    <property type="project" value="TreeGrafter"/>
</dbReference>
<keyword evidence="2" id="KW-0489">Methyltransferase</keyword>
<dbReference type="InterPro" id="IPR029063">
    <property type="entry name" value="SAM-dependent_MTases_sf"/>
</dbReference>
<evidence type="ECO:0000256" key="4">
    <source>
        <dbReference type="ARBA" id="ARBA00022723"/>
    </source>
</evidence>
<comment type="caution">
    <text evidence="13">The sequence shown here is derived from an EMBL/GenBank/DDBJ whole genome shotgun (WGS) entry which is preliminary data.</text>
</comment>
<keyword evidence="6 8" id="KW-0539">Nucleus</keyword>